<gene>
    <name evidence="2" type="ORF">HPT29_010060</name>
</gene>
<accession>A0ABY5RW10</accession>
<evidence type="ECO:0000256" key="1">
    <source>
        <dbReference type="SAM" id="SignalP"/>
    </source>
</evidence>
<dbReference type="EMBL" id="CP102845">
    <property type="protein sequence ID" value="UVF21430.1"/>
    <property type="molecule type" value="Genomic_DNA"/>
</dbReference>
<name>A0ABY5RW10_9HYPH</name>
<feature type="signal peptide" evidence="1">
    <location>
        <begin position="1"/>
        <end position="19"/>
    </location>
</feature>
<evidence type="ECO:0000313" key="2">
    <source>
        <dbReference type="EMBL" id="UVF21430.1"/>
    </source>
</evidence>
<organism evidence="2 3">
    <name type="scientific">Microvirga terrae</name>
    <dbReference type="NCBI Taxonomy" id="2740529"/>
    <lineage>
        <taxon>Bacteria</taxon>
        <taxon>Pseudomonadati</taxon>
        <taxon>Pseudomonadota</taxon>
        <taxon>Alphaproteobacteria</taxon>
        <taxon>Hyphomicrobiales</taxon>
        <taxon>Methylobacteriaceae</taxon>
        <taxon>Microvirga</taxon>
    </lineage>
</organism>
<keyword evidence="3" id="KW-1185">Reference proteome</keyword>
<feature type="chain" id="PRO_5047076235" evidence="1">
    <location>
        <begin position="20"/>
        <end position="50"/>
    </location>
</feature>
<dbReference type="RefSeq" id="WP_173946552.1">
    <property type="nucleotide sequence ID" value="NZ_CP102845.1"/>
</dbReference>
<reference evidence="2" key="1">
    <citation type="submission" date="2022-08" db="EMBL/GenBank/DDBJ databases">
        <title>Microvirga terrae sp. nov., isolated from soil.</title>
        <authorList>
            <person name="Kim K.H."/>
            <person name="Seo Y.L."/>
            <person name="Kim J.M."/>
            <person name="Lee J.K."/>
            <person name="Han D.M."/>
            <person name="Jeon C.O."/>
        </authorList>
    </citation>
    <scope>NUCLEOTIDE SEQUENCE</scope>
    <source>
        <strain evidence="2">R24</strain>
    </source>
</reference>
<dbReference type="Proteomes" id="UP001017257">
    <property type="component" value="Chromosome"/>
</dbReference>
<proteinExistence type="predicted"/>
<protein>
    <submittedName>
        <fullName evidence="2">Uncharacterized protein</fullName>
    </submittedName>
</protein>
<sequence length="50" mass="5438">MSRRILCLLALLFVADAIAVNGRAPRPVVLSGKEMLDVTRFTRLQVSPAA</sequence>
<keyword evidence="1" id="KW-0732">Signal</keyword>
<evidence type="ECO:0000313" key="3">
    <source>
        <dbReference type="Proteomes" id="UP001017257"/>
    </source>
</evidence>